<dbReference type="Proteomes" id="UP000053257">
    <property type="component" value="Unassembled WGS sequence"/>
</dbReference>
<proteinExistence type="predicted"/>
<dbReference type="PROSITE" id="PS50174">
    <property type="entry name" value="G_PATCH"/>
    <property type="match status" value="1"/>
</dbReference>
<evidence type="ECO:0000259" key="2">
    <source>
        <dbReference type="PROSITE" id="PS50006"/>
    </source>
</evidence>
<dbReference type="Pfam" id="PF01585">
    <property type="entry name" value="G-patch"/>
    <property type="match status" value="1"/>
</dbReference>
<feature type="region of interest" description="Disordered" evidence="1">
    <location>
        <begin position="77"/>
        <end position="97"/>
    </location>
</feature>
<dbReference type="Pfam" id="PF00498">
    <property type="entry name" value="FHA"/>
    <property type="match status" value="1"/>
</dbReference>
<feature type="compositionally biased region" description="Low complexity" evidence="1">
    <location>
        <begin position="228"/>
        <end position="242"/>
    </location>
</feature>
<keyword evidence="5" id="KW-1185">Reference proteome</keyword>
<feature type="domain" description="FHA" evidence="2">
    <location>
        <begin position="16"/>
        <end position="73"/>
    </location>
</feature>
<dbReference type="Gene3D" id="2.60.200.20">
    <property type="match status" value="1"/>
</dbReference>
<dbReference type="EMBL" id="KN840441">
    <property type="protein sequence ID" value="KIP12158.1"/>
    <property type="molecule type" value="Genomic_DNA"/>
</dbReference>
<evidence type="ECO:0000256" key="1">
    <source>
        <dbReference type="SAM" id="MobiDB-lite"/>
    </source>
</evidence>
<feature type="domain" description="G-patch" evidence="3">
    <location>
        <begin position="260"/>
        <end position="297"/>
    </location>
</feature>
<dbReference type="PANTHER" id="PTHR23106:SF24">
    <property type="entry name" value="ANGIOGENIC FACTOR WITH G PATCH AND FHA DOMAINS 1"/>
    <property type="match status" value="1"/>
</dbReference>
<dbReference type="OrthoDB" id="21470at2759"/>
<evidence type="ECO:0000313" key="5">
    <source>
        <dbReference type="Proteomes" id="UP000053257"/>
    </source>
</evidence>
<evidence type="ECO:0000313" key="4">
    <source>
        <dbReference type="EMBL" id="KIP12158.1"/>
    </source>
</evidence>
<dbReference type="InterPro" id="IPR000253">
    <property type="entry name" value="FHA_dom"/>
</dbReference>
<protein>
    <recommendedName>
        <fullName evidence="6">G-patch domain-containing protein</fullName>
    </recommendedName>
</protein>
<dbReference type="PANTHER" id="PTHR23106">
    <property type="entry name" value="ANGIOGENIC FACTOR WITH G PATCH AND FHA DOMAINS 1"/>
    <property type="match status" value="1"/>
</dbReference>
<sequence length="297" mass="32497">MSRIQQLAIIDGYTQVQFGRDAAPPSTDTPRIRLKEMEVSKLHATVYWDAAKKSWAVVDMGSKHGTFIRPRQIVAEPVKPTPNTGSNSSSHGTDLRGHRLSAPRMSSMPRVLRHLDELSLGNTTFIAHLHEDRLPCEACVSKGGDEIPLFYVSKAQRQEEALRKRKLEALDPPPPPPGDAKKSLNMLKRSMLSRHGNPVDRRSEETHAYVDRSAKRRALHPGTPDMVVAAARASISAPSSRPISPPPPEPTSAPPVPLASTNIGHRLLLKQGWMPGTALGQERSELDSGSTALVEPI</sequence>
<dbReference type="InterPro" id="IPR000467">
    <property type="entry name" value="G_patch_dom"/>
</dbReference>
<dbReference type="SUPFAM" id="SSF49879">
    <property type="entry name" value="SMAD/FHA domain"/>
    <property type="match status" value="1"/>
</dbReference>
<dbReference type="InterPro" id="IPR053027">
    <property type="entry name" value="AGGF1"/>
</dbReference>
<name>A0A0C3PW30_PHLG1</name>
<feature type="compositionally biased region" description="Polar residues" evidence="1">
    <location>
        <begin position="81"/>
        <end position="92"/>
    </location>
</feature>
<dbReference type="STRING" id="745531.A0A0C3PW30"/>
<dbReference type="PROSITE" id="PS50006">
    <property type="entry name" value="FHA_DOMAIN"/>
    <property type="match status" value="1"/>
</dbReference>
<dbReference type="SMART" id="SM00240">
    <property type="entry name" value="FHA"/>
    <property type="match status" value="1"/>
</dbReference>
<feature type="compositionally biased region" description="Basic and acidic residues" evidence="1">
    <location>
        <begin position="197"/>
        <end position="213"/>
    </location>
</feature>
<accession>A0A0C3PW30</accession>
<dbReference type="AlphaFoldDB" id="A0A0C3PW30"/>
<reference evidence="4 5" key="1">
    <citation type="journal article" date="2014" name="PLoS Genet.">
        <title>Analysis of the Phlebiopsis gigantea genome, transcriptome and secretome provides insight into its pioneer colonization strategies of wood.</title>
        <authorList>
            <person name="Hori C."/>
            <person name="Ishida T."/>
            <person name="Igarashi K."/>
            <person name="Samejima M."/>
            <person name="Suzuki H."/>
            <person name="Master E."/>
            <person name="Ferreira P."/>
            <person name="Ruiz-Duenas F.J."/>
            <person name="Held B."/>
            <person name="Canessa P."/>
            <person name="Larrondo L.F."/>
            <person name="Schmoll M."/>
            <person name="Druzhinina I.S."/>
            <person name="Kubicek C.P."/>
            <person name="Gaskell J.A."/>
            <person name="Kersten P."/>
            <person name="St John F."/>
            <person name="Glasner J."/>
            <person name="Sabat G."/>
            <person name="Splinter BonDurant S."/>
            <person name="Syed K."/>
            <person name="Yadav J."/>
            <person name="Mgbeahuruike A.C."/>
            <person name="Kovalchuk A."/>
            <person name="Asiegbu F.O."/>
            <person name="Lackner G."/>
            <person name="Hoffmeister D."/>
            <person name="Rencoret J."/>
            <person name="Gutierrez A."/>
            <person name="Sun H."/>
            <person name="Lindquist E."/>
            <person name="Barry K."/>
            <person name="Riley R."/>
            <person name="Grigoriev I.V."/>
            <person name="Henrissat B."/>
            <person name="Kues U."/>
            <person name="Berka R.M."/>
            <person name="Martinez A.T."/>
            <person name="Covert S.F."/>
            <person name="Blanchette R.A."/>
            <person name="Cullen D."/>
        </authorList>
    </citation>
    <scope>NUCLEOTIDE SEQUENCE [LARGE SCALE GENOMIC DNA]</scope>
    <source>
        <strain evidence="4 5">11061_1 CR5-6</strain>
    </source>
</reference>
<dbReference type="HOGENOM" id="CLU_056034_0_0_1"/>
<organism evidence="4 5">
    <name type="scientific">Phlebiopsis gigantea (strain 11061_1 CR5-6)</name>
    <name type="common">White-rot fungus</name>
    <name type="synonym">Peniophora gigantea</name>
    <dbReference type="NCBI Taxonomy" id="745531"/>
    <lineage>
        <taxon>Eukaryota</taxon>
        <taxon>Fungi</taxon>
        <taxon>Dikarya</taxon>
        <taxon>Basidiomycota</taxon>
        <taxon>Agaricomycotina</taxon>
        <taxon>Agaricomycetes</taxon>
        <taxon>Polyporales</taxon>
        <taxon>Phanerochaetaceae</taxon>
        <taxon>Phlebiopsis</taxon>
    </lineage>
</organism>
<dbReference type="GO" id="GO:0003676">
    <property type="term" value="F:nucleic acid binding"/>
    <property type="evidence" value="ECO:0007669"/>
    <property type="project" value="InterPro"/>
</dbReference>
<dbReference type="InterPro" id="IPR008984">
    <property type="entry name" value="SMAD_FHA_dom_sf"/>
</dbReference>
<feature type="region of interest" description="Disordered" evidence="1">
    <location>
        <begin position="192"/>
        <end position="297"/>
    </location>
</feature>
<evidence type="ECO:0008006" key="6">
    <source>
        <dbReference type="Google" id="ProtNLM"/>
    </source>
</evidence>
<feature type="compositionally biased region" description="Pro residues" evidence="1">
    <location>
        <begin position="243"/>
        <end position="257"/>
    </location>
</feature>
<gene>
    <name evidence="4" type="ORF">PHLGIDRAFT_98529</name>
</gene>
<evidence type="ECO:0000259" key="3">
    <source>
        <dbReference type="PROSITE" id="PS50174"/>
    </source>
</evidence>